<dbReference type="PROSITE" id="PS52006">
    <property type="entry name" value="GH64"/>
    <property type="match status" value="1"/>
</dbReference>
<feature type="signal peptide" evidence="2">
    <location>
        <begin position="1"/>
        <end position="27"/>
    </location>
</feature>
<dbReference type="Pfam" id="PF02368">
    <property type="entry name" value="Big_2"/>
    <property type="match status" value="1"/>
</dbReference>
<comment type="caution">
    <text evidence="5">The sequence shown here is derived from an EMBL/GenBank/DDBJ whole genome shotgun (WGS) entry which is preliminary data.</text>
</comment>
<dbReference type="AlphaFoldDB" id="A0A4R3HQZ6"/>
<protein>
    <submittedName>
        <fullName evidence="5">Putative secreted protein</fullName>
    </submittedName>
</protein>
<dbReference type="PROSITE" id="PS51175">
    <property type="entry name" value="CBM6"/>
    <property type="match status" value="1"/>
</dbReference>
<name>A0A4R3HQZ6_9GAMM</name>
<accession>A0A4R3HQZ6</accession>
<dbReference type="CDD" id="cd04080">
    <property type="entry name" value="CBM6_cellulase-like"/>
    <property type="match status" value="1"/>
</dbReference>
<dbReference type="Proteomes" id="UP000295793">
    <property type="component" value="Unassembled WGS sequence"/>
</dbReference>
<dbReference type="InterPro" id="IPR006584">
    <property type="entry name" value="Cellulose-bd_IV"/>
</dbReference>
<evidence type="ECO:0000313" key="5">
    <source>
        <dbReference type="EMBL" id="TCS35194.1"/>
    </source>
</evidence>
<sequence>MKKTIVFRSAMLGSAVTAALNLNPAFAGDDTIPYEFAVSPNSEFSADEIYIAVVGYQNGGYAFMDFDNDFEINQMDSTDNTLASPNDDGYSYIDMFVPLSEIEEQTIPMPQLSSVRMYIAFGSTLYIRYDSESDTGGYVAPTLNNEGDANYGIRFEMVELTYNDYGLWTNTTRVDSYQYPMGIEVWGGDGFYKRVGEILTHDDIVNAWQAMTQAETQFTNLYLVDDEYDYDIIVNPSHHEDFSSSGGQYEDYFDAYVDAVWSRYSTENLCLSIGEAGKWVGRVNSSDQFVFTEYTDDYTDENSGCSDVTLSTDAMISAKPGTYEIMSASGVLAEDVSETSDTDNDKNIQKHFSAAFNRGAIDLDADEDAWISWDDSSTYFDNAYYGHNQYVEFWHSEDISFEGETYAFAYDDVFDYSSTIHTTSPEQVLVTIGGFSADDYVEAASIELSCETLSLTTGDVSTISADVLPVSASNQSVSWATSDDDVVTVDDGELTAVSEGTATVTASSYTASVSAVCYVTVTDPIPENFIARIEAEDYDEMSGVETETTSDTDGGENVGYIDTGDWMRYSINIPSAGTYQFDFRLASAYSTGSFELRNANDDVLATVEVNNTGSFQTWETQSLMVDVEEGDQTLTIVATADGWNINWFEVYSTDTDDQEENATNTASSSAASNSSAGSLSWWMLAFMPLLVGCRKR</sequence>
<dbReference type="InterPro" id="IPR008964">
    <property type="entry name" value="Invasin/intimin_cell_adhesion"/>
</dbReference>
<dbReference type="EMBL" id="SLZR01000037">
    <property type="protein sequence ID" value="TCS35194.1"/>
    <property type="molecule type" value="Genomic_DNA"/>
</dbReference>
<evidence type="ECO:0000256" key="2">
    <source>
        <dbReference type="SAM" id="SignalP"/>
    </source>
</evidence>
<feature type="chain" id="PRO_5020710741" evidence="2">
    <location>
        <begin position="28"/>
        <end position="696"/>
    </location>
</feature>
<evidence type="ECO:0000259" key="3">
    <source>
        <dbReference type="PROSITE" id="PS51175"/>
    </source>
</evidence>
<dbReference type="SMART" id="SM00635">
    <property type="entry name" value="BID_2"/>
    <property type="match status" value="1"/>
</dbReference>
<gene>
    <name evidence="5" type="ORF">BCF53_1374</name>
</gene>
<dbReference type="PANTHER" id="PTHR38165:SF1">
    <property type="entry name" value="GLUCANASE B"/>
    <property type="match status" value="1"/>
</dbReference>
<dbReference type="Gene3D" id="2.60.110.10">
    <property type="entry name" value="Thaumatin"/>
    <property type="match status" value="2"/>
</dbReference>
<organism evidence="5 6">
    <name type="scientific">Reinekea marinisedimentorum</name>
    <dbReference type="NCBI Taxonomy" id="230495"/>
    <lineage>
        <taxon>Bacteria</taxon>
        <taxon>Pseudomonadati</taxon>
        <taxon>Pseudomonadota</taxon>
        <taxon>Gammaproteobacteria</taxon>
        <taxon>Oceanospirillales</taxon>
        <taxon>Saccharospirillaceae</taxon>
        <taxon>Reinekea</taxon>
    </lineage>
</organism>
<dbReference type="InterPro" id="IPR032477">
    <property type="entry name" value="Glyco_hydro_64"/>
</dbReference>
<dbReference type="Pfam" id="PF03422">
    <property type="entry name" value="CBM_6"/>
    <property type="match status" value="1"/>
</dbReference>
<dbReference type="RefSeq" id="WP_132704271.1">
    <property type="nucleotide sequence ID" value="NZ_SLZR01000037.1"/>
</dbReference>
<feature type="domain" description="GH64" evidence="4">
    <location>
        <begin position="29"/>
        <end position="434"/>
    </location>
</feature>
<dbReference type="Pfam" id="PF16483">
    <property type="entry name" value="Glyco_hydro_64"/>
    <property type="match status" value="1"/>
</dbReference>
<dbReference type="InterPro" id="IPR008979">
    <property type="entry name" value="Galactose-bd-like_sf"/>
</dbReference>
<reference evidence="5 6" key="1">
    <citation type="submission" date="2019-03" db="EMBL/GenBank/DDBJ databases">
        <title>Genomic Encyclopedia of Archaeal and Bacterial Type Strains, Phase II (KMG-II): from individual species to whole genera.</title>
        <authorList>
            <person name="Goeker M."/>
        </authorList>
    </citation>
    <scope>NUCLEOTIDE SEQUENCE [LARGE SCALE GENOMIC DNA]</scope>
    <source>
        <strain evidence="5 6">DSM 15388</strain>
    </source>
</reference>
<evidence type="ECO:0000259" key="4">
    <source>
        <dbReference type="PROSITE" id="PS52006"/>
    </source>
</evidence>
<dbReference type="SMART" id="SM00606">
    <property type="entry name" value="CBD_IV"/>
    <property type="match status" value="1"/>
</dbReference>
<dbReference type="InterPro" id="IPR037398">
    <property type="entry name" value="Glyco_hydro_64_fam"/>
</dbReference>
<dbReference type="InterPro" id="IPR003343">
    <property type="entry name" value="Big_2"/>
</dbReference>
<dbReference type="InterPro" id="IPR005084">
    <property type="entry name" value="CBM6"/>
</dbReference>
<feature type="domain" description="CBM6" evidence="3">
    <location>
        <begin position="531"/>
        <end position="651"/>
    </location>
</feature>
<dbReference type="SUPFAM" id="SSF49785">
    <property type="entry name" value="Galactose-binding domain-like"/>
    <property type="match status" value="1"/>
</dbReference>
<evidence type="ECO:0000313" key="6">
    <source>
        <dbReference type="Proteomes" id="UP000295793"/>
    </source>
</evidence>
<evidence type="ECO:0000256" key="1">
    <source>
        <dbReference type="ARBA" id="ARBA00022729"/>
    </source>
</evidence>
<dbReference type="GO" id="GO:0030246">
    <property type="term" value="F:carbohydrate binding"/>
    <property type="evidence" value="ECO:0007669"/>
    <property type="project" value="InterPro"/>
</dbReference>
<dbReference type="NCBIfam" id="TIGR03501">
    <property type="entry name" value="GlyGly_CTERM"/>
    <property type="match status" value="1"/>
</dbReference>
<dbReference type="SUPFAM" id="SSF49373">
    <property type="entry name" value="Invasin/intimin cell-adhesion fragments"/>
    <property type="match status" value="1"/>
</dbReference>
<dbReference type="Gene3D" id="2.60.120.260">
    <property type="entry name" value="Galactose-binding domain-like"/>
    <property type="match status" value="1"/>
</dbReference>
<proteinExistence type="predicted"/>
<keyword evidence="1 2" id="KW-0732">Signal</keyword>
<dbReference type="PANTHER" id="PTHR38165">
    <property type="match status" value="1"/>
</dbReference>
<dbReference type="OrthoDB" id="6056921at2"/>
<dbReference type="Gene3D" id="2.60.40.1080">
    <property type="match status" value="1"/>
</dbReference>
<dbReference type="InterPro" id="IPR037176">
    <property type="entry name" value="Osmotin/thaumatin-like_sf"/>
</dbReference>
<keyword evidence="6" id="KW-1185">Reference proteome</keyword>
<dbReference type="InterPro" id="IPR020008">
    <property type="entry name" value="GlyGly_CTERM"/>
</dbReference>